<dbReference type="Gene3D" id="3.30.70.360">
    <property type="match status" value="1"/>
</dbReference>
<proteinExistence type="predicted"/>
<dbReference type="Pfam" id="PF01546">
    <property type="entry name" value="Peptidase_M20"/>
    <property type="match status" value="1"/>
</dbReference>
<name>A0ABT0XMR4_9BACI</name>
<comment type="caution">
    <text evidence="1">The sequence shown here is derived from an EMBL/GenBank/DDBJ whole genome shotgun (WGS) entry which is preliminary data.</text>
</comment>
<organism evidence="1 2">
    <name type="scientific">Alkalicoccobacillus plakortidis</name>
    <dbReference type="NCBI Taxonomy" id="444060"/>
    <lineage>
        <taxon>Bacteria</taxon>
        <taxon>Bacillati</taxon>
        <taxon>Bacillota</taxon>
        <taxon>Bacilli</taxon>
        <taxon>Bacillales</taxon>
        <taxon>Bacillaceae</taxon>
        <taxon>Alkalicoccobacillus</taxon>
    </lineage>
</organism>
<dbReference type="Gene3D" id="3.40.630.10">
    <property type="entry name" value="Zn peptidases"/>
    <property type="match status" value="2"/>
</dbReference>
<dbReference type="RefSeq" id="WP_251610709.1">
    <property type="nucleotide sequence ID" value="NZ_JAMQJY010000003.1"/>
</dbReference>
<dbReference type="InterPro" id="IPR002933">
    <property type="entry name" value="Peptidase_M20"/>
</dbReference>
<evidence type="ECO:0000313" key="2">
    <source>
        <dbReference type="Proteomes" id="UP001203665"/>
    </source>
</evidence>
<dbReference type="InterPro" id="IPR036264">
    <property type="entry name" value="Bact_exopeptidase_dim_dom"/>
</dbReference>
<dbReference type="PANTHER" id="PTHR30575:SF0">
    <property type="entry name" value="XAA-ARG DIPEPTIDASE"/>
    <property type="match status" value="1"/>
</dbReference>
<dbReference type="SUPFAM" id="SSF53187">
    <property type="entry name" value="Zn-dependent exopeptidases"/>
    <property type="match status" value="1"/>
</dbReference>
<dbReference type="InterPro" id="IPR052030">
    <property type="entry name" value="Peptidase_M20/M20A_hydrolases"/>
</dbReference>
<dbReference type="InterPro" id="IPR017145">
    <property type="entry name" value="Aminobenzoyl-glu_utiliz_pB"/>
</dbReference>
<dbReference type="PANTHER" id="PTHR30575">
    <property type="entry name" value="PEPTIDASE M20"/>
    <property type="match status" value="1"/>
</dbReference>
<keyword evidence="2" id="KW-1185">Reference proteome</keyword>
<dbReference type="CDD" id="cd05673">
    <property type="entry name" value="M20_Acy1L2_AbgB"/>
    <property type="match status" value="1"/>
</dbReference>
<evidence type="ECO:0000313" key="1">
    <source>
        <dbReference type="EMBL" id="MCM2677186.1"/>
    </source>
</evidence>
<dbReference type="InterPro" id="IPR017439">
    <property type="entry name" value="Amidohydrolase"/>
</dbReference>
<accession>A0ABT0XMR4</accession>
<gene>
    <name evidence="1" type="ORF">NDM98_18280</name>
</gene>
<protein>
    <submittedName>
        <fullName evidence="1">M20 family metallopeptidase</fullName>
    </submittedName>
</protein>
<dbReference type="SUPFAM" id="SSF55031">
    <property type="entry name" value="Bacterial exopeptidase dimerisation domain"/>
    <property type="match status" value="1"/>
</dbReference>
<dbReference type="Proteomes" id="UP001203665">
    <property type="component" value="Unassembled WGS sequence"/>
</dbReference>
<sequence>MSDFETIRSIIDAKQPLFEDTAKKIWNLAELRFEETKSSKLLSEILEQEGFKLTYNVAGLSTAFTASYGSGSPVISFLGEFDALSQLSQKPEIPHQEPIQAGESGHGCGHHLLGTGALAAAVTVRHYLDKHQLSGTVRFYGCPGEEGGSGKAFMAREGVFDDIDTAITWHPGSYNGIWAVESLANYQVSFRFKGKASHAAASPHLGRSALDAVELMNVGVNYLREHMIDEARVHYSIVNSGGLSPNVVQPEAEVLYLVRAPEISQVDALFKRVEKIAKGAALMTETTFEIHFEKGCSNFIRNHVLEEQMAAAFQTVPLAIYTDEEQSFAKAIQKSITEEERTGFFNDIKEMLPDNQKQLIHSLEEKDLLEDVIPTTSKKGKNIGSTDVGDVSWIAPTVQCFTTCFTVGTPFHTWQMVTQGVSTAAFKGMRQASLVMADTAIRLFESPELVDQAKKELHSKLDKTPYVCPIPKGVTPSLVK</sequence>
<dbReference type="NCBIfam" id="TIGR01891">
    <property type="entry name" value="amidohydrolases"/>
    <property type="match status" value="1"/>
</dbReference>
<dbReference type="PIRSF" id="PIRSF037227">
    <property type="entry name" value="Aminobenzoyl-glu_utiliz_pB"/>
    <property type="match status" value="1"/>
</dbReference>
<dbReference type="EMBL" id="JAMQJY010000003">
    <property type="protein sequence ID" value="MCM2677186.1"/>
    <property type="molecule type" value="Genomic_DNA"/>
</dbReference>
<reference evidence="1" key="1">
    <citation type="submission" date="2022-06" db="EMBL/GenBank/DDBJ databases">
        <title>Alkalicoccobacillus porphyridii sp. nov., isolated from a marine red alga, Porphyridium purpureum and reclassification of Shouchella plakortidis and Shouchella gibsonii as Alkalicoccobacillus plakortidis comb. nov. and Alkalicoccobacillus gibsonii comb. nov.</title>
        <authorList>
            <person name="Kim K.H."/>
            <person name="Lee J.K."/>
            <person name="Han D.M."/>
            <person name="Baek J.H."/>
            <person name="Jeon C.O."/>
        </authorList>
    </citation>
    <scope>NUCLEOTIDE SEQUENCE</scope>
    <source>
        <strain evidence="1">DSM 19153</strain>
    </source>
</reference>